<dbReference type="EMBL" id="JAWIIJ010000024">
    <property type="protein sequence ID" value="MDV2081058.1"/>
    <property type="molecule type" value="Genomic_DNA"/>
</dbReference>
<keyword evidence="1" id="KW-0963">Cytoplasm</keyword>
<dbReference type="Gene3D" id="3.30.1050.10">
    <property type="entry name" value="SCP2 sterol-binding domain"/>
    <property type="match status" value="1"/>
</dbReference>
<dbReference type="Pfam" id="PF02036">
    <property type="entry name" value="SCP2"/>
    <property type="match status" value="1"/>
</dbReference>
<keyword evidence="1" id="KW-0831">Ubiquinone biosynthesis</keyword>
<organism evidence="3 4">
    <name type="scientific">Marinobacter xestospongiae</name>
    <dbReference type="NCBI Taxonomy" id="994319"/>
    <lineage>
        <taxon>Bacteria</taxon>
        <taxon>Pseudomonadati</taxon>
        <taxon>Pseudomonadota</taxon>
        <taxon>Gammaproteobacteria</taxon>
        <taxon>Pseudomonadales</taxon>
        <taxon>Marinobacteraceae</taxon>
        <taxon>Marinobacter</taxon>
    </lineage>
</organism>
<protein>
    <recommendedName>
        <fullName evidence="1">Ubiquinone biosynthesis accessory factor UbiJ</fullName>
    </recommendedName>
</protein>
<dbReference type="HAMAP" id="MF_02215">
    <property type="entry name" value="UbiJ"/>
    <property type="match status" value="1"/>
</dbReference>
<evidence type="ECO:0000259" key="2">
    <source>
        <dbReference type="Pfam" id="PF02036"/>
    </source>
</evidence>
<comment type="pathway">
    <text evidence="1">Cofactor biosynthesis; ubiquinone biosynthesis.</text>
</comment>
<comment type="subcellular location">
    <subcellularLocation>
        <location evidence="1">Cytoplasm</location>
    </subcellularLocation>
</comment>
<proteinExistence type="inferred from homology"/>
<dbReference type="InterPro" id="IPR036527">
    <property type="entry name" value="SCP2_sterol-bd_dom_sf"/>
</dbReference>
<comment type="caution">
    <text evidence="3">The sequence shown here is derived from an EMBL/GenBank/DDBJ whole genome shotgun (WGS) entry which is preliminary data.</text>
</comment>
<keyword evidence="4" id="KW-1185">Reference proteome</keyword>
<evidence type="ECO:0000313" key="4">
    <source>
        <dbReference type="Proteomes" id="UP001269819"/>
    </source>
</evidence>
<evidence type="ECO:0000256" key="1">
    <source>
        <dbReference type="HAMAP-Rule" id="MF_02215"/>
    </source>
</evidence>
<dbReference type="SUPFAM" id="SSF55718">
    <property type="entry name" value="SCP-like"/>
    <property type="match status" value="1"/>
</dbReference>
<comment type="function">
    <text evidence="1">Required for ubiquinone (coenzyme Q) biosynthesis. Binds hydrophobic ubiquinone biosynthetic intermediates via its SCP2 domain and is essential for the stability of the Ubi complex. May constitute a docking platform where Ubi enzymes assemble and access their SCP2-bound polyprenyl substrates.</text>
</comment>
<dbReference type="Proteomes" id="UP001269819">
    <property type="component" value="Unassembled WGS sequence"/>
</dbReference>
<comment type="similarity">
    <text evidence="1">Belongs to the UbiJ family.</text>
</comment>
<dbReference type="InterPro" id="IPR038989">
    <property type="entry name" value="UbiJ"/>
</dbReference>
<gene>
    <name evidence="1" type="primary">ubiJ</name>
    <name evidence="3" type="ORF">RYS15_20400</name>
</gene>
<reference evidence="3 4" key="1">
    <citation type="submission" date="2023-10" db="EMBL/GenBank/DDBJ databases">
        <title>Characteristics and mechanism of a salt-tolerant marine origin heterotrophic nitrifying- aerobic denitrifying bacteria Marinobacter xestospongiae HN1.</title>
        <authorList>
            <person name="Qi R."/>
        </authorList>
    </citation>
    <scope>NUCLEOTIDE SEQUENCE [LARGE SCALE GENOMIC DNA]</scope>
    <source>
        <strain evidence="3 4">HN1</strain>
    </source>
</reference>
<accession>A0ABU3W3D5</accession>
<evidence type="ECO:0000313" key="3">
    <source>
        <dbReference type="EMBL" id="MDV2081058.1"/>
    </source>
</evidence>
<name>A0ABU3W3D5_9GAMM</name>
<dbReference type="RefSeq" id="WP_316975354.1">
    <property type="nucleotide sequence ID" value="NZ_JAWIIJ010000024.1"/>
</dbReference>
<dbReference type="InterPro" id="IPR003033">
    <property type="entry name" value="SCP2_sterol-bd_dom"/>
</dbReference>
<feature type="domain" description="SCP2" evidence="2">
    <location>
        <begin position="19"/>
        <end position="116"/>
    </location>
</feature>
<dbReference type="PANTHER" id="PTHR38693">
    <property type="entry name" value="UBIQUINONE BIOSYNTHESIS PROTEIN UBIJ"/>
    <property type="match status" value="1"/>
</dbReference>
<dbReference type="PANTHER" id="PTHR38693:SF1">
    <property type="entry name" value="UBIQUINONE BIOSYNTHESIS ACCESSORY FACTOR UBIJ"/>
    <property type="match status" value="1"/>
</dbReference>
<sequence>MMPGPTLRAALSGMVEEALNRTLALDPAGHQALLAALRGTVQFRLTAPLPLTLTLSASADRVRVGSVEEPAPAIEIAGQPLAFLALAQGDDQVFSDGRLTVQGDMAQAHQFQRALDRLNPDWEASLAKVMGDVPAHFLGRRLRAALQWSRQASAALNANVEEYIHEESRALPGRRELEATFHDIDELHLRTERLAARLDHLTDAPRSSETQ</sequence>